<proteinExistence type="predicted"/>
<evidence type="ECO:0000313" key="2">
    <source>
        <dbReference type="Proteomes" id="UP000015453"/>
    </source>
</evidence>
<name>S8D4K9_9LAMI</name>
<comment type="caution">
    <text evidence="1">The sequence shown here is derived from an EMBL/GenBank/DDBJ whole genome shotgun (WGS) entry which is preliminary data.</text>
</comment>
<dbReference type="EMBL" id="AUSU01000894">
    <property type="protein sequence ID" value="EPS72301.1"/>
    <property type="molecule type" value="Genomic_DNA"/>
</dbReference>
<gene>
    <name evidence="1" type="ORF">M569_02458</name>
</gene>
<evidence type="ECO:0000313" key="1">
    <source>
        <dbReference type="EMBL" id="EPS72301.1"/>
    </source>
</evidence>
<keyword evidence="2" id="KW-1185">Reference proteome</keyword>
<protein>
    <submittedName>
        <fullName evidence="1">Uncharacterized protein</fullName>
    </submittedName>
</protein>
<organism evidence="1 2">
    <name type="scientific">Genlisea aurea</name>
    <dbReference type="NCBI Taxonomy" id="192259"/>
    <lineage>
        <taxon>Eukaryota</taxon>
        <taxon>Viridiplantae</taxon>
        <taxon>Streptophyta</taxon>
        <taxon>Embryophyta</taxon>
        <taxon>Tracheophyta</taxon>
        <taxon>Spermatophyta</taxon>
        <taxon>Magnoliopsida</taxon>
        <taxon>eudicotyledons</taxon>
        <taxon>Gunneridae</taxon>
        <taxon>Pentapetalae</taxon>
        <taxon>asterids</taxon>
        <taxon>lamiids</taxon>
        <taxon>Lamiales</taxon>
        <taxon>Lentibulariaceae</taxon>
        <taxon>Genlisea</taxon>
    </lineage>
</organism>
<dbReference type="Proteomes" id="UP000015453">
    <property type="component" value="Unassembled WGS sequence"/>
</dbReference>
<dbReference type="AlphaFoldDB" id="S8D4K9"/>
<accession>S8D4K9</accession>
<sequence length="58" mass="6120">MDGEDEVAVAMDLGNGTGSDWSLHFSAYSGLFLGSSCRISCRNPVSGAVKGAEAEYRF</sequence>
<reference evidence="1 2" key="1">
    <citation type="journal article" date="2013" name="BMC Genomics">
        <title>The miniature genome of a carnivorous plant Genlisea aurea contains a low number of genes and short non-coding sequences.</title>
        <authorList>
            <person name="Leushkin E.V."/>
            <person name="Sutormin R.A."/>
            <person name="Nabieva E.R."/>
            <person name="Penin A.A."/>
            <person name="Kondrashov A.S."/>
            <person name="Logacheva M.D."/>
        </authorList>
    </citation>
    <scope>NUCLEOTIDE SEQUENCE [LARGE SCALE GENOMIC DNA]</scope>
</reference>